<proteinExistence type="predicted"/>
<sequence length="90" mass="10474">MAGFGEMASLPFRHFPFRSAQCTHLVIEGDGTLAPYTHDFLQQSNCLCFQMTKRYKYLLKRLFQINFCLTLKLSFFFNIVKLTIVPAMNI</sequence>
<comment type="caution">
    <text evidence="1">The sequence shown here is derived from an EMBL/GenBank/DDBJ whole genome shotgun (WGS) entry which is preliminary data.</text>
</comment>
<reference evidence="1 2" key="1">
    <citation type="journal article" date="2018" name="Sci. Rep.">
        <title>Genomic signatures of local adaptation to the degree of environmental predictability in rotifers.</title>
        <authorList>
            <person name="Franch-Gras L."/>
            <person name="Hahn C."/>
            <person name="Garcia-Roger E.M."/>
            <person name="Carmona M.J."/>
            <person name="Serra M."/>
            <person name="Gomez A."/>
        </authorList>
    </citation>
    <scope>NUCLEOTIDE SEQUENCE [LARGE SCALE GENOMIC DNA]</scope>
    <source>
        <strain evidence="1">HYR1</strain>
    </source>
</reference>
<name>A0A3M7T9W4_BRAPC</name>
<accession>A0A3M7T9W4</accession>
<dbReference type="Proteomes" id="UP000276133">
    <property type="component" value="Unassembled WGS sequence"/>
</dbReference>
<organism evidence="1 2">
    <name type="scientific">Brachionus plicatilis</name>
    <name type="common">Marine rotifer</name>
    <name type="synonym">Brachionus muelleri</name>
    <dbReference type="NCBI Taxonomy" id="10195"/>
    <lineage>
        <taxon>Eukaryota</taxon>
        <taxon>Metazoa</taxon>
        <taxon>Spiralia</taxon>
        <taxon>Gnathifera</taxon>
        <taxon>Rotifera</taxon>
        <taxon>Eurotatoria</taxon>
        <taxon>Monogononta</taxon>
        <taxon>Pseudotrocha</taxon>
        <taxon>Ploima</taxon>
        <taxon>Brachionidae</taxon>
        <taxon>Brachionus</taxon>
    </lineage>
</organism>
<gene>
    <name evidence="1" type="ORF">BpHYR1_005868</name>
</gene>
<keyword evidence="2" id="KW-1185">Reference proteome</keyword>
<evidence type="ECO:0000313" key="1">
    <source>
        <dbReference type="EMBL" id="RNA44789.1"/>
    </source>
</evidence>
<protein>
    <submittedName>
        <fullName evidence="1">Uncharacterized protein</fullName>
    </submittedName>
</protein>
<dbReference type="AlphaFoldDB" id="A0A3M7T9W4"/>
<evidence type="ECO:0000313" key="2">
    <source>
        <dbReference type="Proteomes" id="UP000276133"/>
    </source>
</evidence>
<dbReference type="EMBL" id="REGN01000059">
    <property type="protein sequence ID" value="RNA44789.1"/>
    <property type="molecule type" value="Genomic_DNA"/>
</dbReference>